<sequence>MPTPIDGAITFPEDSGTGVPTATADWTSAGHFGGQQAQQNRSDYVERGLEFNADFAADELEISDGLAYVLHDEPVDVQDNDGDYVNEWDQGMTITTAVPVVDGIGLEPDAVNYVWLSPELTTNNGANYVVGQDREADEPDSPALLVGLVDTGNEAVHEVHREPRARFQVRLHQTVVERGEKIEIPEGYGEVLAGPIEGEGEITGDGRLKVV</sequence>
<organism evidence="1 2">
    <name type="scientific">Natronolimnobius baerhuensis</name>
    <dbReference type="NCBI Taxonomy" id="253108"/>
    <lineage>
        <taxon>Archaea</taxon>
        <taxon>Methanobacteriati</taxon>
        <taxon>Methanobacteriota</taxon>
        <taxon>Stenosarchaea group</taxon>
        <taxon>Halobacteria</taxon>
        <taxon>Halobacteriales</taxon>
        <taxon>Natrialbaceae</taxon>
        <taxon>Natronolimnobius</taxon>
    </lineage>
</organism>
<dbReference type="EMBL" id="MWPH01000004">
    <property type="protein sequence ID" value="OVE83190.1"/>
    <property type="molecule type" value="Genomic_DNA"/>
</dbReference>
<accession>A0A202E5M8</accession>
<protein>
    <submittedName>
        <fullName evidence="1">Uncharacterized protein</fullName>
    </submittedName>
</protein>
<dbReference type="RefSeq" id="WP_087715518.1">
    <property type="nucleotide sequence ID" value="NZ_MWPH01000004.1"/>
</dbReference>
<gene>
    <name evidence="1" type="ORF">B2G88_17435</name>
</gene>
<dbReference type="Proteomes" id="UP000196084">
    <property type="component" value="Unassembled WGS sequence"/>
</dbReference>
<evidence type="ECO:0000313" key="1">
    <source>
        <dbReference type="EMBL" id="OVE83190.1"/>
    </source>
</evidence>
<reference evidence="1 2" key="1">
    <citation type="submission" date="2017-02" db="EMBL/GenBank/DDBJ databases">
        <title>Natronthermophilus aegyptiacus gen. nov.,sp. nov., an aerobic, extremely halophilic alkalithermophilic archaeon isolated from the athalassohaline Wadi An Natrun, Egypt.</title>
        <authorList>
            <person name="Zhao B."/>
        </authorList>
    </citation>
    <scope>NUCLEOTIDE SEQUENCE [LARGE SCALE GENOMIC DNA]</scope>
    <source>
        <strain evidence="1 2">CGMCC 1.3597</strain>
    </source>
</reference>
<proteinExistence type="predicted"/>
<keyword evidence="2" id="KW-1185">Reference proteome</keyword>
<dbReference type="AlphaFoldDB" id="A0A202E5M8"/>
<evidence type="ECO:0000313" key="2">
    <source>
        <dbReference type="Proteomes" id="UP000196084"/>
    </source>
</evidence>
<comment type="caution">
    <text evidence="1">The sequence shown here is derived from an EMBL/GenBank/DDBJ whole genome shotgun (WGS) entry which is preliminary data.</text>
</comment>
<name>A0A202E5M8_9EURY</name>
<dbReference type="OrthoDB" id="381784at2157"/>